<evidence type="ECO:0000313" key="1">
    <source>
        <dbReference type="EMBL" id="ACK52267.1"/>
    </source>
</evidence>
<dbReference type="KEGG" id="msl:Msil_3362"/>
<proteinExistence type="predicted"/>
<accession>B8ES52</accession>
<evidence type="ECO:0000313" key="2">
    <source>
        <dbReference type="Proteomes" id="UP000002257"/>
    </source>
</evidence>
<organism evidence="1 2">
    <name type="scientific">Methylocella silvestris (strain DSM 15510 / CIP 108128 / LMG 27833 / NCIMB 13906 / BL2)</name>
    <dbReference type="NCBI Taxonomy" id="395965"/>
    <lineage>
        <taxon>Bacteria</taxon>
        <taxon>Pseudomonadati</taxon>
        <taxon>Pseudomonadota</taxon>
        <taxon>Alphaproteobacteria</taxon>
        <taxon>Hyphomicrobiales</taxon>
        <taxon>Beijerinckiaceae</taxon>
        <taxon>Methylocella</taxon>
    </lineage>
</organism>
<dbReference type="AlphaFoldDB" id="B8ES52"/>
<sequence>MILVQVSAIVLHTIRKETAKAVWPNLILVAAPAFVVRERW</sequence>
<keyword evidence="2" id="KW-1185">Reference proteome</keyword>
<dbReference type="Proteomes" id="UP000002257">
    <property type="component" value="Chromosome"/>
</dbReference>
<protein>
    <submittedName>
        <fullName evidence="1">Uncharacterized protein</fullName>
    </submittedName>
</protein>
<name>B8ES52_METSB</name>
<dbReference type="EMBL" id="CP001280">
    <property type="protein sequence ID" value="ACK52267.1"/>
    <property type="molecule type" value="Genomic_DNA"/>
</dbReference>
<gene>
    <name evidence="1" type="ordered locus">Msil_3362</name>
</gene>
<reference evidence="1 2" key="1">
    <citation type="journal article" date="2010" name="J. Bacteriol.">
        <title>Complete genome sequence of the aerobic facultative methanotroph Methylocella silvestris BL2.</title>
        <authorList>
            <person name="Chen Y."/>
            <person name="Crombie A."/>
            <person name="Rahman M.T."/>
            <person name="Dedysh S.N."/>
            <person name="Liesack W."/>
            <person name="Stott M.B."/>
            <person name="Alam M."/>
            <person name="Theisen A.R."/>
            <person name="Murrell J.C."/>
            <person name="Dunfield P.F."/>
        </authorList>
    </citation>
    <scope>NUCLEOTIDE SEQUENCE [LARGE SCALE GENOMIC DNA]</scope>
    <source>
        <strain evidence="2">DSM 15510 / CIP 108128 / LMG 27833 / NCIMB 13906 / BL2</strain>
    </source>
</reference>
<dbReference type="HOGENOM" id="CLU_3292357_0_0_5"/>
<dbReference type="STRING" id="395965.Msil_3362"/>